<dbReference type="InterPro" id="IPR036942">
    <property type="entry name" value="Beta-barrel_TonB_sf"/>
</dbReference>
<protein>
    <submittedName>
        <fullName evidence="9">Uncharacterized protein</fullName>
    </submittedName>
</protein>
<name>A0A6J4M0C0_9BACT</name>
<reference evidence="9" key="1">
    <citation type="submission" date="2020-02" db="EMBL/GenBank/DDBJ databases">
        <authorList>
            <person name="Meier V. D."/>
        </authorList>
    </citation>
    <scope>NUCLEOTIDE SEQUENCE</scope>
    <source>
        <strain evidence="9">AVDCRST_MAG68</strain>
    </source>
</reference>
<dbReference type="GO" id="GO:0015344">
    <property type="term" value="F:siderophore uptake transmembrane transporter activity"/>
    <property type="evidence" value="ECO:0007669"/>
    <property type="project" value="TreeGrafter"/>
</dbReference>
<dbReference type="SUPFAM" id="SSF56935">
    <property type="entry name" value="Porins"/>
    <property type="match status" value="1"/>
</dbReference>
<keyword evidence="6" id="KW-0472">Membrane</keyword>
<evidence type="ECO:0000256" key="7">
    <source>
        <dbReference type="ARBA" id="ARBA00023237"/>
    </source>
</evidence>
<proteinExistence type="predicted"/>
<evidence type="ECO:0000256" key="4">
    <source>
        <dbReference type="ARBA" id="ARBA00022692"/>
    </source>
</evidence>
<dbReference type="Gene3D" id="2.40.170.20">
    <property type="entry name" value="TonB-dependent receptor, beta-barrel domain"/>
    <property type="match status" value="1"/>
</dbReference>
<dbReference type="Gene3D" id="2.60.40.1120">
    <property type="entry name" value="Carboxypeptidase-like, regulatory domain"/>
    <property type="match status" value="1"/>
</dbReference>
<dbReference type="InterPro" id="IPR013784">
    <property type="entry name" value="Carb-bd-like_fold"/>
</dbReference>
<dbReference type="GO" id="GO:0044718">
    <property type="term" value="P:siderophore transmembrane transport"/>
    <property type="evidence" value="ECO:0007669"/>
    <property type="project" value="TreeGrafter"/>
</dbReference>
<keyword evidence="5" id="KW-0732">Signal</keyword>
<feature type="region of interest" description="Disordered" evidence="8">
    <location>
        <begin position="142"/>
        <end position="164"/>
    </location>
</feature>
<gene>
    <name evidence="9" type="ORF">AVDCRST_MAG68-3098</name>
</gene>
<dbReference type="AlphaFoldDB" id="A0A6J4M0C0"/>
<keyword evidence="2" id="KW-0813">Transport</keyword>
<evidence type="ECO:0000256" key="3">
    <source>
        <dbReference type="ARBA" id="ARBA00022452"/>
    </source>
</evidence>
<dbReference type="SUPFAM" id="SSF49452">
    <property type="entry name" value="Starch-binding domain-like"/>
    <property type="match status" value="1"/>
</dbReference>
<keyword evidence="3" id="KW-1134">Transmembrane beta strand</keyword>
<evidence type="ECO:0000256" key="5">
    <source>
        <dbReference type="ARBA" id="ARBA00022729"/>
    </source>
</evidence>
<comment type="subcellular location">
    <subcellularLocation>
        <location evidence="1">Cell outer membrane</location>
        <topology evidence="1">Multi-pass membrane protein</topology>
    </subcellularLocation>
</comment>
<keyword evidence="7" id="KW-0998">Cell outer membrane</keyword>
<accession>A0A6J4M0C0</accession>
<organism evidence="9">
    <name type="scientific">uncultured Gemmatimonadota bacterium</name>
    <dbReference type="NCBI Taxonomy" id="203437"/>
    <lineage>
        <taxon>Bacteria</taxon>
        <taxon>Pseudomonadati</taxon>
        <taxon>Gemmatimonadota</taxon>
        <taxon>environmental samples</taxon>
    </lineage>
</organism>
<dbReference type="GO" id="GO:0009279">
    <property type="term" value="C:cell outer membrane"/>
    <property type="evidence" value="ECO:0007669"/>
    <property type="project" value="UniProtKB-SubCell"/>
</dbReference>
<dbReference type="InterPro" id="IPR039426">
    <property type="entry name" value="TonB-dep_rcpt-like"/>
</dbReference>
<evidence type="ECO:0000256" key="2">
    <source>
        <dbReference type="ARBA" id="ARBA00022448"/>
    </source>
</evidence>
<keyword evidence="4" id="KW-0812">Transmembrane</keyword>
<dbReference type="PANTHER" id="PTHR30069">
    <property type="entry name" value="TONB-DEPENDENT OUTER MEMBRANE RECEPTOR"/>
    <property type="match status" value="1"/>
</dbReference>
<dbReference type="PANTHER" id="PTHR30069:SF29">
    <property type="entry name" value="HEMOGLOBIN AND HEMOGLOBIN-HAPTOGLOBIN-BINDING PROTEIN 1-RELATED"/>
    <property type="match status" value="1"/>
</dbReference>
<sequence length="730" mass="77594">MFLTLALALVTATAADTVPSGAVRGVVQSDPSGFPVTLAVVEARDRTGTASARAITDSTGAYELRGITPGRHTLFVRHLEHAALSLEVLVPSGAVVPLDLTMRYQPLALDTLHALRAGQIRMGDTIGTARHEVALVDSRALDEGSGMGNALPSPTGPEGTQPDPAEVFQVRGAAADLKLVLLDGAPVYAPFHMGGLMDAFEPGVLRSARLYLGGAPARFDGGLSYVVDLATRGGNAERHALAGSVDVVSSRAVAEGPLPGGATYLASGRVVHGAWIRGVEGRPFPYRYRDGLLRLDVPLAGGVLRATGFGNREGARLEGDHSFAGWQNGAGSIRYRGGVLGEDGELTAAGGSFAAGVRHYGDHLLEQRGYTRRARVALDLSSPLGPARVRYGVSHDFTRVSYEVDEAALGWQPLVRTHSFGATTAAYADASWQPSSRVRLRGGVRGDLFAYSARSTLSPRGAVTWLVGERAALTLAAGRYHQYVRTRPSDRSADGTFADSVRRNVAADLVVAEAKHVSVGLDQELMDGVRLGVEGFYKRFHGVPTLPGRAAYTSGMDVWVRRGVGPVTGWAGYTLSWSWSLLDRGLSAEDFVGRQVLSAGVRAPLGKAGQVRARFQYGSSLSASDLVYGDEATTAASFTGATQQTTALQSAAEPPLAVPDDEYLRVDVELSRTWKPLVAGRRTELTPYFRLINALDQREPLFYQPGPDGKLPRSPSSLPVLPVLGVEWKL</sequence>
<dbReference type="EMBL" id="CADCTW010000148">
    <property type="protein sequence ID" value="CAA9342980.1"/>
    <property type="molecule type" value="Genomic_DNA"/>
</dbReference>
<evidence type="ECO:0000256" key="1">
    <source>
        <dbReference type="ARBA" id="ARBA00004571"/>
    </source>
</evidence>
<dbReference type="Pfam" id="PF13620">
    <property type="entry name" value="CarboxypepD_reg"/>
    <property type="match status" value="1"/>
</dbReference>
<evidence type="ECO:0000313" key="9">
    <source>
        <dbReference type="EMBL" id="CAA9342980.1"/>
    </source>
</evidence>
<evidence type="ECO:0000256" key="6">
    <source>
        <dbReference type="ARBA" id="ARBA00023136"/>
    </source>
</evidence>
<dbReference type="GO" id="GO:0030246">
    <property type="term" value="F:carbohydrate binding"/>
    <property type="evidence" value="ECO:0007669"/>
    <property type="project" value="InterPro"/>
</dbReference>
<evidence type="ECO:0000256" key="8">
    <source>
        <dbReference type="SAM" id="MobiDB-lite"/>
    </source>
</evidence>